<feature type="region of interest" description="Disordered" evidence="2">
    <location>
        <begin position="1"/>
        <end position="70"/>
    </location>
</feature>
<feature type="compositionally biased region" description="Basic and acidic residues" evidence="2">
    <location>
        <begin position="37"/>
        <end position="55"/>
    </location>
</feature>
<accession>A0A024LQ42</accession>
<dbReference type="EMBL" id="HG977193">
    <property type="protein sequence ID" value="CDP79333.1"/>
    <property type="molecule type" value="Genomic_DNA"/>
</dbReference>
<feature type="compositionally biased region" description="Basic and acidic residues" evidence="2">
    <location>
        <begin position="1"/>
        <end position="18"/>
    </location>
</feature>
<gene>
    <name evidence="3" type="ORF">BN1046_00226</name>
    <name evidence="4" type="ORF">BN1046_00432</name>
</gene>
<evidence type="ECO:0000256" key="1">
    <source>
        <dbReference type="ARBA" id="ARBA00005701"/>
    </source>
</evidence>
<proteinExistence type="inferred from homology"/>
<evidence type="ECO:0008006" key="5">
    <source>
        <dbReference type="Google" id="ProtNLM"/>
    </source>
</evidence>
<sequence>MEERHKMDQKDKAIKQDATKQNAASLKQRPLPPEAQRALKEAAQRRKQALHEKMPLENGGRGGKDPARYGDWEIKGRAIDF</sequence>
<evidence type="ECO:0000256" key="2">
    <source>
        <dbReference type="SAM" id="MobiDB-lite"/>
    </source>
</evidence>
<comment type="similarity">
    <text evidence="1">Belongs to the SDHAF4 family.</text>
</comment>
<evidence type="ECO:0000313" key="4">
    <source>
        <dbReference type="EMBL" id="CDP79538.1"/>
    </source>
</evidence>
<organism evidence="3">
    <name type="scientific">Bartonella schoenbuchensis</name>
    <dbReference type="NCBI Taxonomy" id="165694"/>
    <lineage>
        <taxon>Bacteria</taxon>
        <taxon>Pseudomonadati</taxon>
        <taxon>Pseudomonadota</taxon>
        <taxon>Alphaproteobacteria</taxon>
        <taxon>Hyphomicrobiales</taxon>
        <taxon>Bartonellaceae</taxon>
        <taxon>Bartonella</taxon>
    </lineage>
</organism>
<dbReference type="AlphaFoldDB" id="A0A024LQ42"/>
<reference evidence="3" key="2">
    <citation type="submission" date="2014-05" db="EMBL/GenBank/DDBJ databases">
        <title>Genome sequencing of Bartonella spp. isolated from human blood.</title>
        <authorList>
            <person name="Raoult D."/>
        </authorList>
    </citation>
    <scope>NUCLEOTIDE SEQUENCE</scope>
    <source>
        <strain evidence="3">MVT06</strain>
    </source>
</reference>
<evidence type="ECO:0000313" key="3">
    <source>
        <dbReference type="EMBL" id="CDP79333.1"/>
    </source>
</evidence>
<dbReference type="InterPro" id="IPR012875">
    <property type="entry name" value="SDHF4"/>
</dbReference>
<reference evidence="3" key="1">
    <citation type="submission" date="2013-11" db="EMBL/GenBank/DDBJ databases">
        <authorList>
            <person name="GENOMES U."/>
        </authorList>
    </citation>
    <scope>NUCLEOTIDE SEQUENCE</scope>
    <source>
        <strain evidence="3">MVT06</strain>
    </source>
</reference>
<name>A0A024LQ42_9HYPH</name>
<dbReference type="EMBL" id="HG977194">
    <property type="protein sequence ID" value="CDP79538.1"/>
    <property type="molecule type" value="Genomic_DNA"/>
</dbReference>
<dbReference type="Pfam" id="PF07896">
    <property type="entry name" value="DUF1674"/>
    <property type="match status" value="1"/>
</dbReference>
<protein>
    <recommendedName>
        <fullName evidence="5">DUF1674 domain-containing protein</fullName>
    </recommendedName>
</protein>